<dbReference type="InterPro" id="IPR005024">
    <property type="entry name" value="Snf7_fam"/>
</dbReference>
<evidence type="ECO:0000313" key="2">
    <source>
        <dbReference type="EMBL" id="THG07670.1"/>
    </source>
</evidence>
<dbReference type="AlphaFoldDB" id="A0A4S4DWF8"/>
<evidence type="ECO:0000256" key="1">
    <source>
        <dbReference type="SAM" id="MobiDB-lite"/>
    </source>
</evidence>
<protein>
    <submittedName>
        <fullName evidence="2">Uncharacterized protein</fullName>
    </submittedName>
</protein>
<dbReference type="STRING" id="542762.A0A4S4DWF8"/>
<dbReference type="Gene3D" id="6.10.140.1230">
    <property type="match status" value="1"/>
</dbReference>
<feature type="compositionally biased region" description="Basic and acidic residues" evidence="1">
    <location>
        <begin position="215"/>
        <end position="224"/>
    </location>
</feature>
<organism evidence="2 3">
    <name type="scientific">Camellia sinensis var. sinensis</name>
    <name type="common">China tea</name>
    <dbReference type="NCBI Taxonomy" id="542762"/>
    <lineage>
        <taxon>Eukaryota</taxon>
        <taxon>Viridiplantae</taxon>
        <taxon>Streptophyta</taxon>
        <taxon>Embryophyta</taxon>
        <taxon>Tracheophyta</taxon>
        <taxon>Spermatophyta</taxon>
        <taxon>Magnoliopsida</taxon>
        <taxon>eudicotyledons</taxon>
        <taxon>Gunneridae</taxon>
        <taxon>Pentapetalae</taxon>
        <taxon>asterids</taxon>
        <taxon>Ericales</taxon>
        <taxon>Theaceae</taxon>
        <taxon>Camellia</taxon>
    </lineage>
</organism>
<keyword evidence="3" id="KW-1185">Reference proteome</keyword>
<proteinExistence type="predicted"/>
<dbReference type="GO" id="GO:0007034">
    <property type="term" value="P:vacuolar transport"/>
    <property type="evidence" value="ECO:0007669"/>
    <property type="project" value="InterPro"/>
</dbReference>
<sequence>MDPRYTGEILSHLEKQEELLMDAYRSISHEVHKLQVEEEMLMRKFYELMASQGLTKKNKADNTNVAGDSKNGQSSVLITVSSNGQKQGDIELDEALAKEIVMSRQTVNRLYENKAQLNSISMHLGESVAIARTVGHLSKSADVMKLVNNLMKAPEVAITMQEFSKEMLKAGIIEETVNDAIDSALDTEDMEEEIDEEVDKVLTTLAGETAAELPEAVRKEKLKEPAGAVPEDEATGEGADDEEELEEIRARLARVRS</sequence>
<gene>
    <name evidence="2" type="ORF">TEA_009619</name>
</gene>
<dbReference type="EMBL" id="SDRB02009831">
    <property type="protein sequence ID" value="THG07670.1"/>
    <property type="molecule type" value="Genomic_DNA"/>
</dbReference>
<evidence type="ECO:0000313" key="3">
    <source>
        <dbReference type="Proteomes" id="UP000306102"/>
    </source>
</evidence>
<feature type="compositionally biased region" description="Acidic residues" evidence="1">
    <location>
        <begin position="230"/>
        <end position="245"/>
    </location>
</feature>
<feature type="region of interest" description="Disordered" evidence="1">
    <location>
        <begin position="215"/>
        <end position="245"/>
    </location>
</feature>
<dbReference type="Pfam" id="PF03357">
    <property type="entry name" value="Snf7"/>
    <property type="match status" value="1"/>
</dbReference>
<reference evidence="2 3" key="1">
    <citation type="journal article" date="2018" name="Proc. Natl. Acad. Sci. U.S.A.">
        <title>Draft genome sequence of Camellia sinensis var. sinensis provides insights into the evolution of the tea genome and tea quality.</title>
        <authorList>
            <person name="Wei C."/>
            <person name="Yang H."/>
            <person name="Wang S."/>
            <person name="Zhao J."/>
            <person name="Liu C."/>
            <person name="Gao L."/>
            <person name="Xia E."/>
            <person name="Lu Y."/>
            <person name="Tai Y."/>
            <person name="She G."/>
            <person name="Sun J."/>
            <person name="Cao H."/>
            <person name="Tong W."/>
            <person name="Gao Q."/>
            <person name="Li Y."/>
            <person name="Deng W."/>
            <person name="Jiang X."/>
            <person name="Wang W."/>
            <person name="Chen Q."/>
            <person name="Zhang S."/>
            <person name="Li H."/>
            <person name="Wu J."/>
            <person name="Wang P."/>
            <person name="Li P."/>
            <person name="Shi C."/>
            <person name="Zheng F."/>
            <person name="Jian J."/>
            <person name="Huang B."/>
            <person name="Shan D."/>
            <person name="Shi M."/>
            <person name="Fang C."/>
            <person name="Yue Y."/>
            <person name="Li F."/>
            <person name="Li D."/>
            <person name="Wei S."/>
            <person name="Han B."/>
            <person name="Jiang C."/>
            <person name="Yin Y."/>
            <person name="Xia T."/>
            <person name="Zhang Z."/>
            <person name="Bennetzen J.L."/>
            <person name="Zhao S."/>
            <person name="Wan X."/>
        </authorList>
    </citation>
    <scope>NUCLEOTIDE SEQUENCE [LARGE SCALE GENOMIC DNA]</scope>
    <source>
        <strain evidence="3">cv. Shuchazao</strain>
        <tissue evidence="2">Leaf</tissue>
    </source>
</reference>
<comment type="caution">
    <text evidence="2">The sequence shown here is derived from an EMBL/GenBank/DDBJ whole genome shotgun (WGS) entry which is preliminary data.</text>
</comment>
<accession>A0A4S4DWF8</accession>
<dbReference type="PANTHER" id="PTHR10476">
    <property type="entry name" value="CHARGED MULTIVESICULAR BODY PROTEIN"/>
    <property type="match status" value="1"/>
</dbReference>
<name>A0A4S4DWF8_CAMSN</name>
<dbReference type="Proteomes" id="UP000306102">
    <property type="component" value="Unassembled WGS sequence"/>
</dbReference>